<protein>
    <submittedName>
        <fullName evidence="1">Uncharacterized protein</fullName>
    </submittedName>
</protein>
<reference evidence="1 2" key="1">
    <citation type="journal article" date="2018" name="Front. Plant Sci.">
        <title>Red Clover (Trifolium pratense) and Zigzag Clover (T. medium) - A Picture of Genomic Similarities and Differences.</title>
        <authorList>
            <person name="Dluhosova J."/>
            <person name="Istvanek J."/>
            <person name="Nedelnik J."/>
            <person name="Repkova J."/>
        </authorList>
    </citation>
    <scope>NUCLEOTIDE SEQUENCE [LARGE SCALE GENOMIC DNA]</scope>
    <source>
        <strain evidence="2">cv. 10/8</strain>
        <tissue evidence="1">Leaf</tissue>
    </source>
</reference>
<accession>A0A392PBL5</accession>
<evidence type="ECO:0000313" key="2">
    <source>
        <dbReference type="Proteomes" id="UP000265520"/>
    </source>
</evidence>
<evidence type="ECO:0000313" key="1">
    <source>
        <dbReference type="EMBL" id="MCI08676.1"/>
    </source>
</evidence>
<dbReference type="EMBL" id="LXQA010069876">
    <property type="protein sequence ID" value="MCI08676.1"/>
    <property type="molecule type" value="Genomic_DNA"/>
</dbReference>
<proteinExistence type="predicted"/>
<organism evidence="1 2">
    <name type="scientific">Trifolium medium</name>
    <dbReference type="NCBI Taxonomy" id="97028"/>
    <lineage>
        <taxon>Eukaryota</taxon>
        <taxon>Viridiplantae</taxon>
        <taxon>Streptophyta</taxon>
        <taxon>Embryophyta</taxon>
        <taxon>Tracheophyta</taxon>
        <taxon>Spermatophyta</taxon>
        <taxon>Magnoliopsida</taxon>
        <taxon>eudicotyledons</taxon>
        <taxon>Gunneridae</taxon>
        <taxon>Pentapetalae</taxon>
        <taxon>rosids</taxon>
        <taxon>fabids</taxon>
        <taxon>Fabales</taxon>
        <taxon>Fabaceae</taxon>
        <taxon>Papilionoideae</taxon>
        <taxon>50 kb inversion clade</taxon>
        <taxon>NPAAA clade</taxon>
        <taxon>Hologalegina</taxon>
        <taxon>IRL clade</taxon>
        <taxon>Trifolieae</taxon>
        <taxon>Trifolium</taxon>
    </lineage>
</organism>
<sequence>MKKVVLGFPRSEIWLEMEGGDNLEEDDLRNRESNLGPEKVVETAIVEGSVTNPRIEFERVEEEEEEGEKEMKWLCVIN</sequence>
<keyword evidence="2" id="KW-1185">Reference proteome</keyword>
<dbReference type="Proteomes" id="UP000265520">
    <property type="component" value="Unassembled WGS sequence"/>
</dbReference>
<name>A0A392PBL5_9FABA</name>
<dbReference type="AlphaFoldDB" id="A0A392PBL5"/>
<comment type="caution">
    <text evidence="1">The sequence shown here is derived from an EMBL/GenBank/DDBJ whole genome shotgun (WGS) entry which is preliminary data.</text>
</comment>